<keyword evidence="3" id="KW-0808">Transferase</keyword>
<evidence type="ECO:0000256" key="1">
    <source>
        <dbReference type="ARBA" id="ARBA00012513"/>
    </source>
</evidence>
<dbReference type="InterPro" id="IPR051131">
    <property type="entry name" value="NEK_Ser/Thr_kinase_NIMA"/>
</dbReference>
<feature type="region of interest" description="Disordered" evidence="9">
    <location>
        <begin position="157"/>
        <end position="196"/>
    </location>
</feature>
<dbReference type="GO" id="GO:0005524">
    <property type="term" value="F:ATP binding"/>
    <property type="evidence" value="ECO:0007669"/>
    <property type="project" value="UniProtKB-KW"/>
</dbReference>
<dbReference type="SMART" id="SM00220">
    <property type="entry name" value="S_TKc"/>
    <property type="match status" value="1"/>
</dbReference>
<dbReference type="EMBL" id="BLLF01004943">
    <property type="protein sequence ID" value="GFH30492.1"/>
    <property type="molecule type" value="Genomic_DNA"/>
</dbReference>
<evidence type="ECO:0000313" key="12">
    <source>
        <dbReference type="Proteomes" id="UP000485058"/>
    </source>
</evidence>
<evidence type="ECO:0000256" key="9">
    <source>
        <dbReference type="SAM" id="MobiDB-lite"/>
    </source>
</evidence>
<evidence type="ECO:0000256" key="3">
    <source>
        <dbReference type="ARBA" id="ARBA00022679"/>
    </source>
</evidence>
<protein>
    <recommendedName>
        <fullName evidence="1">non-specific serine/threonine protein kinase</fullName>
        <ecNumber evidence="1">2.7.11.1</ecNumber>
    </recommendedName>
</protein>
<comment type="caution">
    <text evidence="11">The sequence shown here is derived from an EMBL/GenBank/DDBJ whole genome shotgun (WGS) entry which is preliminary data.</text>
</comment>
<dbReference type="PANTHER" id="PTHR44899">
    <property type="entry name" value="CAMK FAMILY PROTEIN KINASE"/>
    <property type="match status" value="1"/>
</dbReference>
<keyword evidence="5 11" id="KW-0418">Kinase</keyword>
<evidence type="ECO:0000256" key="5">
    <source>
        <dbReference type="ARBA" id="ARBA00022777"/>
    </source>
</evidence>
<feature type="non-terminal residue" evidence="11">
    <location>
        <position position="1"/>
    </location>
</feature>
<feature type="compositionally biased region" description="Low complexity" evidence="9">
    <location>
        <begin position="258"/>
        <end position="273"/>
    </location>
</feature>
<dbReference type="GO" id="GO:0004674">
    <property type="term" value="F:protein serine/threonine kinase activity"/>
    <property type="evidence" value="ECO:0007669"/>
    <property type="project" value="UniProtKB-KW"/>
</dbReference>
<evidence type="ECO:0000256" key="4">
    <source>
        <dbReference type="ARBA" id="ARBA00022741"/>
    </source>
</evidence>
<name>A0A6A0AD21_HAELA</name>
<dbReference type="Pfam" id="PF00069">
    <property type="entry name" value="Pkinase"/>
    <property type="match status" value="1"/>
</dbReference>
<feature type="region of interest" description="Disordered" evidence="9">
    <location>
        <begin position="258"/>
        <end position="283"/>
    </location>
</feature>
<dbReference type="PROSITE" id="PS50011">
    <property type="entry name" value="PROTEIN_KINASE_DOM"/>
    <property type="match status" value="1"/>
</dbReference>
<dbReference type="AlphaFoldDB" id="A0A6A0AD21"/>
<dbReference type="InterPro" id="IPR008271">
    <property type="entry name" value="Ser/Thr_kinase_AS"/>
</dbReference>
<dbReference type="PROSITE" id="PS00108">
    <property type="entry name" value="PROTEIN_KINASE_ST"/>
    <property type="match status" value="1"/>
</dbReference>
<dbReference type="Proteomes" id="UP000485058">
    <property type="component" value="Unassembled WGS sequence"/>
</dbReference>
<evidence type="ECO:0000256" key="6">
    <source>
        <dbReference type="ARBA" id="ARBA00022840"/>
    </source>
</evidence>
<feature type="non-terminal residue" evidence="11">
    <location>
        <position position="283"/>
    </location>
</feature>
<organism evidence="11 12">
    <name type="scientific">Haematococcus lacustris</name>
    <name type="common">Green alga</name>
    <name type="synonym">Haematococcus pluvialis</name>
    <dbReference type="NCBI Taxonomy" id="44745"/>
    <lineage>
        <taxon>Eukaryota</taxon>
        <taxon>Viridiplantae</taxon>
        <taxon>Chlorophyta</taxon>
        <taxon>core chlorophytes</taxon>
        <taxon>Chlorophyceae</taxon>
        <taxon>CS clade</taxon>
        <taxon>Chlamydomonadales</taxon>
        <taxon>Haematococcaceae</taxon>
        <taxon>Haematococcus</taxon>
    </lineage>
</organism>
<keyword evidence="6" id="KW-0067">ATP-binding</keyword>
<dbReference type="InterPro" id="IPR011009">
    <property type="entry name" value="Kinase-like_dom_sf"/>
</dbReference>
<evidence type="ECO:0000256" key="8">
    <source>
        <dbReference type="ARBA" id="ARBA00048679"/>
    </source>
</evidence>
<comment type="catalytic activity">
    <reaction evidence="7">
        <text>L-threonyl-[protein] + ATP = O-phospho-L-threonyl-[protein] + ADP + H(+)</text>
        <dbReference type="Rhea" id="RHEA:46608"/>
        <dbReference type="Rhea" id="RHEA-COMP:11060"/>
        <dbReference type="Rhea" id="RHEA-COMP:11605"/>
        <dbReference type="ChEBI" id="CHEBI:15378"/>
        <dbReference type="ChEBI" id="CHEBI:30013"/>
        <dbReference type="ChEBI" id="CHEBI:30616"/>
        <dbReference type="ChEBI" id="CHEBI:61977"/>
        <dbReference type="ChEBI" id="CHEBI:456216"/>
        <dbReference type="EC" id="2.7.11.1"/>
    </reaction>
</comment>
<proteinExistence type="predicted"/>
<evidence type="ECO:0000313" key="11">
    <source>
        <dbReference type="EMBL" id="GFH30492.1"/>
    </source>
</evidence>
<dbReference type="InterPro" id="IPR000719">
    <property type="entry name" value="Prot_kinase_dom"/>
</dbReference>
<dbReference type="SUPFAM" id="SSF56112">
    <property type="entry name" value="Protein kinase-like (PK-like)"/>
    <property type="match status" value="1"/>
</dbReference>
<evidence type="ECO:0000256" key="2">
    <source>
        <dbReference type="ARBA" id="ARBA00022527"/>
    </source>
</evidence>
<reference evidence="11 12" key="1">
    <citation type="submission" date="2020-02" db="EMBL/GenBank/DDBJ databases">
        <title>Draft genome sequence of Haematococcus lacustris strain NIES-144.</title>
        <authorList>
            <person name="Morimoto D."/>
            <person name="Nakagawa S."/>
            <person name="Yoshida T."/>
            <person name="Sawayama S."/>
        </authorList>
    </citation>
    <scope>NUCLEOTIDE SEQUENCE [LARGE SCALE GENOMIC DNA]</scope>
    <source>
        <strain evidence="11 12">NIES-144</strain>
    </source>
</reference>
<feature type="domain" description="Protein kinase" evidence="10">
    <location>
        <begin position="1"/>
        <end position="147"/>
    </location>
</feature>
<keyword evidence="2" id="KW-0723">Serine/threonine-protein kinase</keyword>
<keyword evidence="4" id="KW-0547">Nucleotide-binding</keyword>
<dbReference type="Gene3D" id="1.10.510.10">
    <property type="entry name" value="Transferase(Phosphotransferase) domain 1"/>
    <property type="match status" value="1"/>
</dbReference>
<evidence type="ECO:0000256" key="7">
    <source>
        <dbReference type="ARBA" id="ARBA00047899"/>
    </source>
</evidence>
<keyword evidence="12" id="KW-1185">Reference proteome</keyword>
<dbReference type="EC" id="2.7.11.1" evidence="1"/>
<accession>A0A6A0AD21</accession>
<sequence>ASSLQYIHSKRILHRDLKTQNIFLSKGNIIKLGDFGISKVLEKTDQFATTVTGTPYYMAPEICTNQPYTFKSDIWSLGCVLYELCTLKHAFAADSLLSLVYQIVRGNFPPIPPNQFSQGLSNLVNALLVRDANQRPSLMQVIAMPYVHQSVQRYRQESQRNLEKQSSTMARRQQLLDKTGEAAAAQGLRGGAEEDAALTPKERLARNKERQRQQRELELKLASLNTAKDQGVAAQRKAAQIQGTNALGLPGSAAARSAAHQVAAAQQQQGLLGYDEPPPATPS</sequence>
<comment type="catalytic activity">
    <reaction evidence="8">
        <text>L-seryl-[protein] + ATP = O-phospho-L-seryl-[protein] + ADP + H(+)</text>
        <dbReference type="Rhea" id="RHEA:17989"/>
        <dbReference type="Rhea" id="RHEA-COMP:9863"/>
        <dbReference type="Rhea" id="RHEA-COMP:11604"/>
        <dbReference type="ChEBI" id="CHEBI:15378"/>
        <dbReference type="ChEBI" id="CHEBI:29999"/>
        <dbReference type="ChEBI" id="CHEBI:30616"/>
        <dbReference type="ChEBI" id="CHEBI:83421"/>
        <dbReference type="ChEBI" id="CHEBI:456216"/>
        <dbReference type="EC" id="2.7.11.1"/>
    </reaction>
</comment>
<evidence type="ECO:0000259" key="10">
    <source>
        <dbReference type="PROSITE" id="PS50011"/>
    </source>
</evidence>
<gene>
    <name evidence="11" type="ORF">HaLaN_29362</name>
</gene>